<keyword evidence="3" id="KW-0328">Glycosyltransferase</keyword>
<dbReference type="CDD" id="cd03801">
    <property type="entry name" value="GT4_PimA-like"/>
    <property type="match status" value="1"/>
</dbReference>
<evidence type="ECO:0000259" key="2">
    <source>
        <dbReference type="Pfam" id="PF00535"/>
    </source>
</evidence>
<dbReference type="SUPFAM" id="SSF53756">
    <property type="entry name" value="UDP-Glycosyltransferase/glycogen phosphorylase"/>
    <property type="match status" value="1"/>
</dbReference>
<dbReference type="Pfam" id="PF00535">
    <property type="entry name" value="Glycos_transf_2"/>
    <property type="match status" value="1"/>
</dbReference>
<feature type="domain" description="Glycosyl transferase family 1" evidence="1">
    <location>
        <begin position="1005"/>
        <end position="1170"/>
    </location>
</feature>
<dbReference type="Gene3D" id="3.20.20.80">
    <property type="entry name" value="Glycosidases"/>
    <property type="match status" value="1"/>
</dbReference>
<dbReference type="Gene3D" id="3.90.550.10">
    <property type="entry name" value="Spore Coat Polysaccharide Biosynthesis Protein SpsA, Chain A"/>
    <property type="match status" value="1"/>
</dbReference>
<name>A0A1J5T6Z8_9ZZZZ</name>
<comment type="caution">
    <text evidence="3">The sequence shown here is derived from an EMBL/GenBank/DDBJ whole genome shotgun (WGS) entry which is preliminary data.</text>
</comment>
<dbReference type="CDD" id="cd11579">
    <property type="entry name" value="Glyco_tran_WbsX"/>
    <property type="match status" value="1"/>
</dbReference>
<evidence type="ECO:0000313" key="3">
    <source>
        <dbReference type="EMBL" id="OIR07910.1"/>
    </source>
</evidence>
<dbReference type="InterPro" id="IPR032719">
    <property type="entry name" value="WbsX"/>
</dbReference>
<reference evidence="3" key="1">
    <citation type="submission" date="2016-10" db="EMBL/GenBank/DDBJ databases">
        <title>Sequence of Gallionella enrichment culture.</title>
        <authorList>
            <person name="Poehlein A."/>
            <person name="Muehling M."/>
            <person name="Daniel R."/>
        </authorList>
    </citation>
    <scope>NUCLEOTIDE SEQUENCE</scope>
</reference>
<organism evidence="3">
    <name type="scientific">mine drainage metagenome</name>
    <dbReference type="NCBI Taxonomy" id="410659"/>
    <lineage>
        <taxon>unclassified sequences</taxon>
        <taxon>metagenomes</taxon>
        <taxon>ecological metagenomes</taxon>
    </lineage>
</organism>
<dbReference type="InterPro" id="IPR029044">
    <property type="entry name" value="Nucleotide-diphossugar_trans"/>
</dbReference>
<feature type="domain" description="Glycosyltransferase 2-like" evidence="2">
    <location>
        <begin position="1197"/>
        <end position="1328"/>
    </location>
</feature>
<dbReference type="Gene3D" id="3.40.50.300">
    <property type="entry name" value="P-loop containing nucleotide triphosphate hydrolases"/>
    <property type="match status" value="1"/>
</dbReference>
<dbReference type="GO" id="GO:0103011">
    <property type="term" value="F:mannosylfructose-phosphate synthase activity"/>
    <property type="evidence" value="ECO:0007669"/>
    <property type="project" value="UniProtKB-EC"/>
</dbReference>
<dbReference type="SUPFAM" id="SSF53448">
    <property type="entry name" value="Nucleotide-diphospho-sugar transferases"/>
    <property type="match status" value="1"/>
</dbReference>
<dbReference type="PANTHER" id="PTHR41244">
    <property type="entry name" value="RHAMNAN SYNTHESIS F"/>
    <property type="match status" value="1"/>
</dbReference>
<accession>A0A1J5T6Z8</accession>
<dbReference type="CDD" id="cd00761">
    <property type="entry name" value="Glyco_tranf_GTA_type"/>
    <property type="match status" value="1"/>
</dbReference>
<dbReference type="EC" id="2.4.1.246" evidence="3"/>
<proteinExistence type="predicted"/>
<dbReference type="SUPFAM" id="SSF52540">
    <property type="entry name" value="P-loop containing nucleoside triphosphate hydrolases"/>
    <property type="match status" value="1"/>
</dbReference>
<gene>
    <name evidence="3" type="primary">mfpsA_3</name>
    <name evidence="3" type="ORF">GALL_97730</name>
</gene>
<sequence length="1476" mass="164641">MRVLFATRDSPMEHKRIIVVLGMHRSGTSAVTRSLELLGIGLGTELQPAAADNPTGFWEDTECVAINEALLAHLGSAYDRLLPRAVALPDDDTVRALRQRAVERIRHRVDETGLWGFKDPRTCRLLAFWRAAFAAAGVEPSYVLALRHPSSVAASMARRNSAPPEKTAWLWLQHLLPAFDETRGARRVVVDYDHFLDAPEVELRRMAEALALPQPSPAAIAELARGFLDPSLRHSRHPAAVAAGDGLVEQAWQLFEAAALGRLEVDGAAFADALHRLRDQFDAAAPATDYIDRLEGERQSLWERIAALEGERQMLWEHLTALNQRFDAMHAAEQVRDRDIAMLRATLDERQAQLQRIYASHSWRLTGLLRGLRRTLLTRPRVWLQAHGPDALRTGWQRMPLGQGLKRAVKRAVFGGLSPLLAGTEAYRRWHAFEHGGGFASVGAGGCDAVDIAASRYVPRVDVALPAQLPARLICFYLPQFHAIAENDAWWGKGFTEWTNVQPARPQFVGHAQPHVPEALGYYNLLDPAVQERQVELAKAYGISGFCFYFYWFGGKRLLEAPLQAYLSRPELDLPFCLCWANENWSRRWDGLDSEVLIAQQHSPDDDLAFIAHIAQYLRDPRYIRVEGKPLLLVYRPAELPSARETADRWRGWCRANGVGEIHLAYTQSFEAVDPRQYGFDAAVEFPPNNSAPPVINDQVVPLDDTFAGTVYDWRVFVERSQRYVQGDYPLYRSVCPSWDNTARRKQRGAVFLHSEPRAYQRWLENALAQTAREQAATDRRLVFVNAWNEWAEGAHLEPDTRDGYAWLQATRNALCGSDDWPDDHRRMMLVSHDAHPHGAQYLALNLAHLLNDGMGFAVDLVCLGDGPLKPRFAQWATLHDLAGLDPLGEEARALAARLHRSGHRHALVNTTVSGLFLQTLAEQGVRCVSLVHELGGVIEQSGLQGHARAIADHAHRIVFPAAEVAEVFGGVAPMAPGQAVVRPQGLYKRMDRTKGRAALRGRLRHGLGLPQDALIVLGMGYADRRKGIDLFVDAGLALAPREPRARWVWVGHWDADLQREVEQRLAQHPQLRERFVFPGIQHDTDLYYGGADLFALTSREDPFPSVVLEAMDAGLPVVGFHGAGGCSTLIAEGCGRLVERVDAAAFADAVAALLAAPEARAEMGRRGRELIAERFAFRRYVGDLLDLLGVTLPRVSVVVPNFNYAHYLPERLGSIVAQRFPIHEIIFLDDASTDDSVAVAERILADSGIDHRIVVNETNAGSVFRQWRKGVELASGSHVWIAEADDSCDNGLLEELCRGLRTPGVVLSYCESQQIDGDGKLLGRDYLSYVEDIDPRHWLTPFVADGPREIVDTLSVKNTIPNVSAVLFDAAVLRDVLTREDERISSLRVAGDWMVYVLVLAVGRVAFSPRALNRHRRHATGVTLRNLDHRQIDEIRLMQDYVAKLYPVPPALAEAARRYLGSLHVEHRLVPRSPS</sequence>
<protein>
    <submittedName>
        <fullName evidence="3">Mannosylfructose-phosphate synthase</fullName>
        <ecNumber evidence="3">2.4.1.246</ecNumber>
    </submittedName>
</protein>
<dbReference type="EMBL" id="MLJW01000034">
    <property type="protein sequence ID" value="OIR07910.1"/>
    <property type="molecule type" value="Genomic_DNA"/>
</dbReference>
<dbReference type="Pfam" id="PF14307">
    <property type="entry name" value="Glyco_tran_WbsX"/>
    <property type="match status" value="1"/>
</dbReference>
<dbReference type="InterPro" id="IPR001173">
    <property type="entry name" value="Glyco_trans_2-like"/>
</dbReference>
<dbReference type="InterPro" id="IPR001296">
    <property type="entry name" value="Glyco_trans_1"/>
</dbReference>
<evidence type="ECO:0000259" key="1">
    <source>
        <dbReference type="Pfam" id="PF00534"/>
    </source>
</evidence>
<dbReference type="PANTHER" id="PTHR41244:SF1">
    <property type="entry name" value="GLYCOSYLTRANSFERASE"/>
    <property type="match status" value="1"/>
</dbReference>
<dbReference type="Pfam" id="PF00534">
    <property type="entry name" value="Glycos_transf_1"/>
    <property type="match status" value="1"/>
</dbReference>
<dbReference type="Gene3D" id="3.40.50.2000">
    <property type="entry name" value="Glycogen Phosphorylase B"/>
    <property type="match status" value="1"/>
</dbReference>
<keyword evidence="3" id="KW-0808">Transferase</keyword>
<dbReference type="InterPro" id="IPR027417">
    <property type="entry name" value="P-loop_NTPase"/>
</dbReference>